<dbReference type="OrthoDB" id="436496at2759"/>
<dbReference type="InterPro" id="IPR039261">
    <property type="entry name" value="FNR_nucleotide-bd"/>
</dbReference>
<dbReference type="Gene3D" id="3.40.50.80">
    <property type="entry name" value="Nucleotide-binding domain of ferredoxin-NADP reductase (FNR) module"/>
    <property type="match status" value="1"/>
</dbReference>
<protein>
    <recommendedName>
        <fullName evidence="3">Nitric oxide dioxygenase</fullName>
    </recommendedName>
</protein>
<dbReference type="InterPro" id="IPR009050">
    <property type="entry name" value="Globin-like_sf"/>
</dbReference>
<organism evidence="2">
    <name type="scientific">Aphanomyces invadans</name>
    <dbReference type="NCBI Taxonomy" id="157072"/>
    <lineage>
        <taxon>Eukaryota</taxon>
        <taxon>Sar</taxon>
        <taxon>Stramenopiles</taxon>
        <taxon>Oomycota</taxon>
        <taxon>Saprolegniomycetes</taxon>
        <taxon>Saprolegniales</taxon>
        <taxon>Verrucalvaceae</taxon>
        <taxon>Aphanomyces</taxon>
    </lineage>
</organism>
<dbReference type="GO" id="GO:0016491">
    <property type="term" value="F:oxidoreductase activity"/>
    <property type="evidence" value="ECO:0007669"/>
    <property type="project" value="TreeGrafter"/>
</dbReference>
<gene>
    <name evidence="2" type="ORF">H310_12424</name>
</gene>
<dbReference type="AlphaFoldDB" id="A0A024THK9"/>
<dbReference type="RefSeq" id="XP_008877697.1">
    <property type="nucleotide sequence ID" value="XM_008879475.1"/>
</dbReference>
<evidence type="ECO:0000313" key="2">
    <source>
        <dbReference type="EMBL" id="ETV93655.1"/>
    </source>
</evidence>
<dbReference type="InterPro" id="IPR050415">
    <property type="entry name" value="MRET"/>
</dbReference>
<dbReference type="Gene3D" id="1.10.490.10">
    <property type="entry name" value="Globins"/>
    <property type="match status" value="1"/>
</dbReference>
<evidence type="ECO:0000256" key="1">
    <source>
        <dbReference type="SAM" id="MobiDB-lite"/>
    </source>
</evidence>
<feature type="compositionally biased region" description="Basic and acidic residues" evidence="1">
    <location>
        <begin position="1"/>
        <end position="12"/>
    </location>
</feature>
<dbReference type="InterPro" id="IPR012292">
    <property type="entry name" value="Globin/Proto"/>
</dbReference>
<dbReference type="PANTHER" id="PTHR47354">
    <property type="entry name" value="NADH OXIDOREDUCTASE HCR"/>
    <property type="match status" value="1"/>
</dbReference>
<dbReference type="SUPFAM" id="SSF52343">
    <property type="entry name" value="Ferredoxin reductase-like, C-terminal NADP-linked domain"/>
    <property type="match status" value="1"/>
</dbReference>
<sequence>MGHTHSSFEHRPSNHPTPSSIVFTTSDGSVGLTHEFVHHYVRYMPFEIKQPVLTRRHVRLIEANWTLILSGMSSSFDEFRHGNPDKFFHRTYYSLLFAVMPSCRTIFRSSMHLQGKTLFSILRAMTSILRSHDLIERMQALAERHLAYGCERGDYTTVGVTLLKTLEIVSGDQWNFDVKEAYLTAYCLILYLMLPVIVRNPPAHVAESLVVTITAVVHGQDNHTSLHPHTYADSHSALPSQRRRANHGMRRLTLTHSFPLRFFPGDGVILGVPVVASNDDTSDNHFSNGSIVKQYFPIASYRASASNTLDIYVDETTSAHHAWFNHKDASTVGCSSLRLFWVESDHHFEVDDVPKLPTQVLFVSYGVGIAPFIAMVEAIHSVRQKYNGHVVFIHCADTLEDAEADLSLATSLVDVRQWRQCSIQCGTPQAMLPLVSMVPNPIARHLYVCGPPTFVDSATDAFTKAGGLDFNVHVSFYDNFGNHGKTPQHPCNGRDGPTGVWNLRRGTSLARAPNVP</sequence>
<evidence type="ECO:0008006" key="3">
    <source>
        <dbReference type="Google" id="ProtNLM"/>
    </source>
</evidence>
<reference evidence="2" key="1">
    <citation type="submission" date="2013-12" db="EMBL/GenBank/DDBJ databases">
        <title>The Genome Sequence of Aphanomyces invadans NJM9701.</title>
        <authorList>
            <consortium name="The Broad Institute Genomics Platform"/>
            <person name="Russ C."/>
            <person name="Tyler B."/>
            <person name="van West P."/>
            <person name="Dieguez-Uribeondo J."/>
            <person name="Young S.K."/>
            <person name="Zeng Q."/>
            <person name="Gargeya S."/>
            <person name="Fitzgerald M."/>
            <person name="Abouelleil A."/>
            <person name="Alvarado L."/>
            <person name="Chapman S.B."/>
            <person name="Gainer-Dewar J."/>
            <person name="Goldberg J."/>
            <person name="Griggs A."/>
            <person name="Gujja S."/>
            <person name="Hansen M."/>
            <person name="Howarth C."/>
            <person name="Imamovic A."/>
            <person name="Ireland A."/>
            <person name="Larimer J."/>
            <person name="McCowan C."/>
            <person name="Murphy C."/>
            <person name="Pearson M."/>
            <person name="Poon T.W."/>
            <person name="Priest M."/>
            <person name="Roberts A."/>
            <person name="Saif S."/>
            <person name="Shea T."/>
            <person name="Sykes S."/>
            <person name="Wortman J."/>
            <person name="Nusbaum C."/>
            <person name="Birren B."/>
        </authorList>
    </citation>
    <scope>NUCLEOTIDE SEQUENCE [LARGE SCALE GENOMIC DNA]</scope>
    <source>
        <strain evidence="2">NJM9701</strain>
    </source>
</reference>
<dbReference type="GeneID" id="20089474"/>
<name>A0A024THK9_9STRA</name>
<dbReference type="eggNOG" id="ENOG502SCJ3">
    <property type="taxonomic scope" value="Eukaryota"/>
</dbReference>
<dbReference type="GO" id="GO:0019825">
    <property type="term" value="F:oxygen binding"/>
    <property type="evidence" value="ECO:0007669"/>
    <property type="project" value="InterPro"/>
</dbReference>
<feature type="region of interest" description="Disordered" evidence="1">
    <location>
        <begin position="1"/>
        <end position="20"/>
    </location>
</feature>
<dbReference type="PANTHER" id="PTHR47354:SF5">
    <property type="entry name" value="PROTEIN RFBI"/>
    <property type="match status" value="1"/>
</dbReference>
<accession>A0A024THK9</accession>
<dbReference type="EMBL" id="KI913990">
    <property type="protein sequence ID" value="ETV93655.1"/>
    <property type="molecule type" value="Genomic_DNA"/>
</dbReference>
<proteinExistence type="predicted"/>
<dbReference type="VEuPathDB" id="FungiDB:H310_12424"/>
<dbReference type="GO" id="GO:0020037">
    <property type="term" value="F:heme binding"/>
    <property type="evidence" value="ECO:0007669"/>
    <property type="project" value="InterPro"/>
</dbReference>
<dbReference type="SUPFAM" id="SSF46458">
    <property type="entry name" value="Globin-like"/>
    <property type="match status" value="1"/>
</dbReference>